<evidence type="ECO:0000256" key="5">
    <source>
        <dbReference type="HAMAP-Rule" id="MF_02114"/>
    </source>
</evidence>
<dbReference type="HAMAP" id="MF_02114">
    <property type="entry name" value="CofC"/>
    <property type="match status" value="1"/>
</dbReference>
<gene>
    <name evidence="6" type="primary">cofC</name>
    <name evidence="5" type="synonym">fbiD</name>
    <name evidence="6" type="ORF">ACFQGD_22470</name>
</gene>
<dbReference type="Proteomes" id="UP001596337">
    <property type="component" value="Unassembled WGS sequence"/>
</dbReference>
<keyword evidence="4 5" id="KW-0342">GTP-binding</keyword>
<dbReference type="GO" id="GO:0043814">
    <property type="term" value="F:phospholactate guanylyltransferase activity"/>
    <property type="evidence" value="ECO:0007669"/>
    <property type="project" value="UniProtKB-EC"/>
</dbReference>
<evidence type="ECO:0000313" key="7">
    <source>
        <dbReference type="Proteomes" id="UP001596337"/>
    </source>
</evidence>
<dbReference type="InterPro" id="IPR029044">
    <property type="entry name" value="Nucleotide-diphossugar_trans"/>
</dbReference>
<proteinExistence type="inferred from homology"/>
<protein>
    <recommendedName>
        <fullName evidence="5">Phosphoenolpyruvate guanylyltransferase</fullName>
        <shortName evidence="5">PEP guanylyltransferase</shortName>
        <ecNumber evidence="5">2.7.7.105</ecNumber>
    </recommendedName>
</protein>
<feature type="binding site" evidence="5">
    <location>
        <position position="139"/>
    </location>
    <ligand>
        <name>phosphoenolpyruvate</name>
        <dbReference type="ChEBI" id="CHEBI:58702"/>
    </ligand>
</feature>
<dbReference type="EMBL" id="JBHSXX010000001">
    <property type="protein sequence ID" value="MFC6869911.1"/>
    <property type="molecule type" value="Genomic_DNA"/>
</dbReference>
<dbReference type="SUPFAM" id="SSF53448">
    <property type="entry name" value="Nucleotide-diphospho-sugar transferases"/>
    <property type="match status" value="1"/>
</dbReference>
<comment type="catalytic activity">
    <reaction evidence="5">
        <text>phosphoenolpyruvate + GTP + H(+) = enolpyruvoyl-2-diphospho-5'-guanosine + diphosphate</text>
        <dbReference type="Rhea" id="RHEA:30519"/>
        <dbReference type="ChEBI" id="CHEBI:15378"/>
        <dbReference type="ChEBI" id="CHEBI:33019"/>
        <dbReference type="ChEBI" id="CHEBI:37565"/>
        <dbReference type="ChEBI" id="CHEBI:58702"/>
        <dbReference type="ChEBI" id="CHEBI:143701"/>
        <dbReference type="EC" id="2.7.7.105"/>
    </reaction>
</comment>
<dbReference type="PANTHER" id="PTHR40392:SF1">
    <property type="entry name" value="2-PHOSPHO-L-LACTATE GUANYLYLTRANSFERASE"/>
    <property type="match status" value="1"/>
</dbReference>
<name>A0ABW2C3L2_9PSEU</name>
<sequence>MSVVVPIKSLTLAKSRLLGCCFPSDERNRARLVLAMAADTIAAALATPGVDRVLVAAARPDEVAELRALGADVVDDGNAADLNAALCHGAALLRRADPDGVIGALQADLPALRSDDLAAAIAEADGKRAVCADHAGTGTTLLLSASGGPLEPHFGDGSAAAHVRSGALPLATPAATLRTDVDTIDDVARVRTLGVGRNTAAVLRGARHSCTSAEPVS</sequence>
<reference evidence="7" key="1">
    <citation type="journal article" date="2019" name="Int. J. Syst. Evol. Microbiol.">
        <title>The Global Catalogue of Microorganisms (GCM) 10K type strain sequencing project: providing services to taxonomists for standard genome sequencing and annotation.</title>
        <authorList>
            <consortium name="The Broad Institute Genomics Platform"/>
            <consortium name="The Broad Institute Genome Sequencing Center for Infectious Disease"/>
            <person name="Wu L."/>
            <person name="Ma J."/>
        </authorList>
    </citation>
    <scope>NUCLEOTIDE SEQUENCE [LARGE SCALE GENOMIC DNA]</scope>
    <source>
        <strain evidence="7">KCTC 32255</strain>
    </source>
</reference>
<comment type="similarity">
    <text evidence="5">Belongs to the CofC family.</text>
</comment>
<dbReference type="Gene3D" id="3.90.550.10">
    <property type="entry name" value="Spore Coat Polysaccharide Biosynthesis Protein SpsA, Chain A"/>
    <property type="match status" value="1"/>
</dbReference>
<dbReference type="InterPro" id="IPR002835">
    <property type="entry name" value="CofC"/>
</dbReference>
<keyword evidence="3 5" id="KW-0547">Nucleotide-binding</keyword>
<evidence type="ECO:0000256" key="3">
    <source>
        <dbReference type="ARBA" id="ARBA00022741"/>
    </source>
</evidence>
<comment type="function">
    <text evidence="5">Guanylyltransferase that catalyzes the activation of phosphoenolpyruvate (PEP) as enolpyruvoyl-2-diphospho-5'-guanosine, via the condensation of PEP with GTP. It is involved in the biosynthesis of coenzyme F420, a hydride carrier cofactor.</text>
</comment>
<comment type="caution">
    <text evidence="6">The sequence shown here is derived from an EMBL/GenBank/DDBJ whole genome shotgun (WGS) entry which is preliminary data.</text>
</comment>
<comment type="pathway">
    <text evidence="5">Cofactor biosynthesis; coenzyme F420 biosynthesis.</text>
</comment>
<feature type="binding site" evidence="5">
    <location>
        <position position="155"/>
    </location>
    <ligand>
        <name>phosphoenolpyruvate</name>
        <dbReference type="ChEBI" id="CHEBI:58702"/>
    </ligand>
</feature>
<feature type="binding site" evidence="5">
    <location>
        <position position="158"/>
    </location>
    <ligand>
        <name>phosphoenolpyruvate</name>
        <dbReference type="ChEBI" id="CHEBI:58702"/>
    </ligand>
</feature>
<keyword evidence="2 5" id="KW-0548">Nucleotidyltransferase</keyword>
<evidence type="ECO:0000256" key="4">
    <source>
        <dbReference type="ARBA" id="ARBA00023134"/>
    </source>
</evidence>
<dbReference type="EC" id="2.7.7.105" evidence="5"/>
<evidence type="ECO:0000256" key="1">
    <source>
        <dbReference type="ARBA" id="ARBA00022679"/>
    </source>
</evidence>
<keyword evidence="1 5" id="KW-0808">Transferase</keyword>
<evidence type="ECO:0000313" key="6">
    <source>
        <dbReference type="EMBL" id="MFC6869911.1"/>
    </source>
</evidence>
<dbReference type="RefSeq" id="WP_345403996.1">
    <property type="nucleotide sequence ID" value="NZ_BAABLA010000116.1"/>
</dbReference>
<evidence type="ECO:0000256" key="2">
    <source>
        <dbReference type="ARBA" id="ARBA00022695"/>
    </source>
</evidence>
<organism evidence="6 7">
    <name type="scientific">Haloechinothrix salitolerans</name>
    <dbReference type="NCBI Taxonomy" id="926830"/>
    <lineage>
        <taxon>Bacteria</taxon>
        <taxon>Bacillati</taxon>
        <taxon>Actinomycetota</taxon>
        <taxon>Actinomycetes</taxon>
        <taxon>Pseudonocardiales</taxon>
        <taxon>Pseudonocardiaceae</taxon>
        <taxon>Haloechinothrix</taxon>
    </lineage>
</organism>
<dbReference type="NCBIfam" id="TIGR03552">
    <property type="entry name" value="F420_cofC"/>
    <property type="match status" value="1"/>
</dbReference>
<dbReference type="PANTHER" id="PTHR40392">
    <property type="entry name" value="2-PHOSPHO-L-LACTATE GUANYLYLTRANSFERASE"/>
    <property type="match status" value="1"/>
</dbReference>
<dbReference type="Pfam" id="PF01983">
    <property type="entry name" value="CofC"/>
    <property type="match status" value="1"/>
</dbReference>
<keyword evidence="7" id="KW-1185">Reference proteome</keyword>
<accession>A0ABW2C3L2</accession>